<comment type="caution">
    <text evidence="9">The sequence shown here is derived from an EMBL/GenBank/DDBJ whole genome shotgun (WGS) entry which is preliminary data.</text>
</comment>
<dbReference type="InterPro" id="IPR050746">
    <property type="entry name" value="DAACS"/>
</dbReference>
<dbReference type="Gene3D" id="1.10.3860.10">
    <property type="entry name" value="Sodium:dicarboxylate symporter"/>
    <property type="match status" value="1"/>
</dbReference>
<evidence type="ECO:0000256" key="3">
    <source>
        <dbReference type="ARBA" id="ARBA00022692"/>
    </source>
</evidence>
<feature type="transmembrane region" description="Helical" evidence="8">
    <location>
        <begin position="51"/>
        <end position="74"/>
    </location>
</feature>
<keyword evidence="5 8" id="KW-1133">Transmembrane helix</keyword>
<gene>
    <name evidence="9" type="ORF">A9Q84_12920</name>
</gene>
<dbReference type="PANTHER" id="PTHR11958:SF63">
    <property type="entry name" value="AMINO ACID TRANSPORTER"/>
    <property type="match status" value="1"/>
</dbReference>
<feature type="transmembrane region" description="Helical" evidence="8">
    <location>
        <begin position="209"/>
        <end position="228"/>
    </location>
</feature>
<feature type="transmembrane region" description="Helical" evidence="8">
    <location>
        <begin position="171"/>
        <end position="189"/>
    </location>
</feature>
<evidence type="ECO:0000256" key="5">
    <source>
        <dbReference type="ARBA" id="ARBA00022989"/>
    </source>
</evidence>
<dbReference type="PRINTS" id="PR00173">
    <property type="entry name" value="EDTRNSPORT"/>
</dbReference>
<dbReference type="SUPFAM" id="SSF118215">
    <property type="entry name" value="Proton glutamate symport protein"/>
    <property type="match status" value="1"/>
</dbReference>
<keyword evidence="6 8" id="KW-0472">Membrane</keyword>
<evidence type="ECO:0000256" key="1">
    <source>
        <dbReference type="ARBA" id="ARBA00004141"/>
    </source>
</evidence>
<evidence type="ECO:0000313" key="10">
    <source>
        <dbReference type="Proteomes" id="UP000196531"/>
    </source>
</evidence>
<proteinExistence type="predicted"/>
<evidence type="ECO:0000256" key="7">
    <source>
        <dbReference type="ARBA" id="ARBA00023180"/>
    </source>
</evidence>
<evidence type="ECO:0008006" key="11">
    <source>
        <dbReference type="Google" id="ProtNLM"/>
    </source>
</evidence>
<keyword evidence="4" id="KW-0769">Symport</keyword>
<evidence type="ECO:0000256" key="8">
    <source>
        <dbReference type="SAM" id="Phobius"/>
    </source>
</evidence>
<dbReference type="GO" id="GO:0016020">
    <property type="term" value="C:membrane"/>
    <property type="evidence" value="ECO:0007669"/>
    <property type="project" value="UniProtKB-SubCell"/>
</dbReference>
<reference evidence="10" key="1">
    <citation type="journal article" date="2017" name="Proc. Natl. Acad. Sci. U.S.A.">
        <title>Simulation of Deepwater Horizon oil plume reveals substrate specialization within a complex community of hydrocarbon-degraders.</title>
        <authorList>
            <person name="Hu P."/>
            <person name="Dubinsky E.A."/>
            <person name="Probst A.J."/>
            <person name="Wang J."/>
            <person name="Sieber C.M.K."/>
            <person name="Tom L.M."/>
            <person name="Gardinali P."/>
            <person name="Banfield J.F."/>
            <person name="Atlas R.M."/>
            <person name="Andersen G.L."/>
        </authorList>
    </citation>
    <scope>NUCLEOTIDE SEQUENCE [LARGE SCALE GENOMIC DNA]</scope>
</reference>
<name>A0A1Y5FF46_9BACT</name>
<dbReference type="PANTHER" id="PTHR11958">
    <property type="entry name" value="SODIUM/DICARBOXYLATE SYMPORTER-RELATED"/>
    <property type="match status" value="1"/>
</dbReference>
<dbReference type="PROSITE" id="PS00714">
    <property type="entry name" value="NA_DICARBOXYL_SYMP_2"/>
    <property type="match status" value="1"/>
</dbReference>
<dbReference type="InterPro" id="IPR018107">
    <property type="entry name" value="Na-dicarboxylate_symporter_CS"/>
</dbReference>
<protein>
    <recommendedName>
        <fullName evidence="11">Dicarboxylate/amino acid:cation symporter</fullName>
    </recommendedName>
</protein>
<comment type="subcellular location">
    <subcellularLocation>
        <location evidence="1">Membrane</location>
        <topology evidence="1">Multi-pass membrane protein</topology>
    </subcellularLocation>
</comment>
<evidence type="ECO:0000256" key="6">
    <source>
        <dbReference type="ARBA" id="ARBA00023136"/>
    </source>
</evidence>
<dbReference type="InterPro" id="IPR036458">
    <property type="entry name" value="Na:dicarbo_symporter_sf"/>
</dbReference>
<evidence type="ECO:0000256" key="4">
    <source>
        <dbReference type="ARBA" id="ARBA00022847"/>
    </source>
</evidence>
<sequence length="432" mass="46692">MKKLKLNLAVWVALFGVFGYLSAMLFGDTAWTQTTEVPEFYKLILLIKDIFIQSLKMLVAPLIFFSLIGGLAGIKEAWKLKSLGTVAVCYYIGTTLIAIMLGLSVVFFIHPWTSSNVKIKVQTTEQITSDYSYKKPNKIISSKDNSIITVVHKILKRSFVNPIASLASNNILGLVTAALLIGLAMITSLSGDSQLFLIVEDINKILMKILGWFIMLSPVGIFAIVFDFKLKVSGDIFSQLFSFALVVLGATLIHGAIVLPLLAKIFAGIGPVKLFRKISKPLLIALGTSSSSATLPVTMKTCEEELGVSKAVSGFVFPLGATMNMDGTALFEGVAAIFLAHLYGIELTNFTIFAVFFMSMISSIGAPGMPSGSMSGMQMVLLAAGIPLEAIGILLVIEKPLDTFRTAVNVEGDIIGALIVQRTMEKRNIQLT</sequence>
<dbReference type="EMBL" id="MAAO01000006">
    <property type="protein sequence ID" value="OUR97222.1"/>
    <property type="molecule type" value="Genomic_DNA"/>
</dbReference>
<feature type="transmembrane region" description="Helical" evidence="8">
    <location>
        <begin position="240"/>
        <end position="262"/>
    </location>
</feature>
<keyword evidence="7" id="KW-0325">Glycoprotein</keyword>
<dbReference type="Pfam" id="PF00375">
    <property type="entry name" value="SDF"/>
    <property type="match status" value="1"/>
</dbReference>
<organism evidence="9 10">
    <name type="scientific">Halobacteriovorax marinus</name>
    <dbReference type="NCBI Taxonomy" id="97084"/>
    <lineage>
        <taxon>Bacteria</taxon>
        <taxon>Pseudomonadati</taxon>
        <taxon>Bdellovibrionota</taxon>
        <taxon>Bacteriovoracia</taxon>
        <taxon>Bacteriovoracales</taxon>
        <taxon>Halobacteriovoraceae</taxon>
        <taxon>Halobacteriovorax</taxon>
    </lineage>
</organism>
<evidence type="ECO:0000256" key="2">
    <source>
        <dbReference type="ARBA" id="ARBA00022448"/>
    </source>
</evidence>
<dbReference type="InterPro" id="IPR001991">
    <property type="entry name" value="Na-dicarboxylate_symporter"/>
</dbReference>
<keyword evidence="3 8" id="KW-0812">Transmembrane</keyword>
<dbReference type="GO" id="GO:0015293">
    <property type="term" value="F:symporter activity"/>
    <property type="evidence" value="ECO:0007669"/>
    <property type="project" value="UniProtKB-KW"/>
</dbReference>
<feature type="transmembrane region" description="Helical" evidence="8">
    <location>
        <begin position="378"/>
        <end position="397"/>
    </location>
</feature>
<dbReference type="Proteomes" id="UP000196531">
    <property type="component" value="Unassembled WGS sequence"/>
</dbReference>
<keyword evidence="2" id="KW-0813">Transport</keyword>
<dbReference type="AlphaFoldDB" id="A0A1Y5FF46"/>
<feature type="transmembrane region" description="Helical" evidence="8">
    <location>
        <begin position="86"/>
        <end position="109"/>
    </location>
</feature>
<dbReference type="GO" id="GO:1902475">
    <property type="term" value="P:L-alpha-amino acid transmembrane transport"/>
    <property type="evidence" value="ECO:0007669"/>
    <property type="project" value="UniProtKB-ARBA"/>
</dbReference>
<accession>A0A1Y5FF46</accession>
<evidence type="ECO:0000313" key="9">
    <source>
        <dbReference type="EMBL" id="OUR97222.1"/>
    </source>
</evidence>